<protein>
    <submittedName>
        <fullName evidence="3">ABC transporter ATP-binding protein</fullName>
    </submittedName>
</protein>
<dbReference type="Pfam" id="PF00005">
    <property type="entry name" value="ABC_tran"/>
    <property type="match status" value="1"/>
</dbReference>
<dbReference type="Proteomes" id="UP000306340">
    <property type="component" value="Unassembled WGS sequence"/>
</dbReference>
<evidence type="ECO:0000256" key="1">
    <source>
        <dbReference type="SAM" id="MobiDB-lite"/>
    </source>
</evidence>
<keyword evidence="3" id="KW-0547">Nucleotide-binding</keyword>
<dbReference type="PANTHER" id="PTHR42794">
    <property type="entry name" value="HEMIN IMPORT ATP-BINDING PROTEIN HMUV"/>
    <property type="match status" value="1"/>
</dbReference>
<feature type="non-terminal residue" evidence="3">
    <location>
        <position position="82"/>
    </location>
</feature>
<feature type="domain" description="ABC transporter" evidence="2">
    <location>
        <begin position="18"/>
        <end position="68"/>
    </location>
</feature>
<evidence type="ECO:0000313" key="4">
    <source>
        <dbReference type="Proteomes" id="UP000306340"/>
    </source>
</evidence>
<gene>
    <name evidence="3" type="ORF">FAZ78_25595</name>
</gene>
<reference evidence="3 4" key="1">
    <citation type="submission" date="2019-04" db="EMBL/GenBank/DDBJ databases">
        <title>Crypto-aerobic microbial life in anoxic (sulfidic) marine sediments.</title>
        <authorList>
            <person name="Bhattacharya S."/>
            <person name="Roy C."/>
            <person name="Mondal N."/>
            <person name="Sarkar J."/>
            <person name="Mandal S."/>
            <person name="Rameez M.J."/>
            <person name="Ghosh W."/>
        </authorList>
    </citation>
    <scope>NUCLEOTIDE SEQUENCE [LARGE SCALE GENOMIC DNA]</scope>
    <source>
        <strain evidence="3 4">SBBC</strain>
    </source>
</reference>
<dbReference type="InterPro" id="IPR003439">
    <property type="entry name" value="ABC_transporter-like_ATP-bd"/>
</dbReference>
<dbReference type="Gene3D" id="3.40.50.300">
    <property type="entry name" value="P-loop containing nucleotide triphosphate hydrolases"/>
    <property type="match status" value="1"/>
</dbReference>
<name>A0A4U0YQV5_9RHOB</name>
<dbReference type="GO" id="GO:0016887">
    <property type="term" value="F:ATP hydrolysis activity"/>
    <property type="evidence" value="ECO:0007669"/>
    <property type="project" value="InterPro"/>
</dbReference>
<feature type="region of interest" description="Disordered" evidence="1">
    <location>
        <begin position="63"/>
        <end position="82"/>
    </location>
</feature>
<organism evidence="3 4">
    <name type="scientific">Cereibacter changlensis</name>
    <dbReference type="NCBI Taxonomy" id="402884"/>
    <lineage>
        <taxon>Bacteria</taxon>
        <taxon>Pseudomonadati</taxon>
        <taxon>Pseudomonadota</taxon>
        <taxon>Alphaproteobacteria</taxon>
        <taxon>Rhodobacterales</taxon>
        <taxon>Paracoccaceae</taxon>
        <taxon>Cereibacter</taxon>
    </lineage>
</organism>
<evidence type="ECO:0000313" key="3">
    <source>
        <dbReference type="EMBL" id="TKA93858.1"/>
    </source>
</evidence>
<dbReference type="EMBL" id="SWAU01000609">
    <property type="protein sequence ID" value="TKA93858.1"/>
    <property type="molecule type" value="Genomic_DNA"/>
</dbReference>
<keyword evidence="3" id="KW-0067">ATP-binding</keyword>
<dbReference type="AlphaFoldDB" id="A0A4U0YQV5"/>
<evidence type="ECO:0000259" key="2">
    <source>
        <dbReference type="Pfam" id="PF00005"/>
    </source>
</evidence>
<sequence>MSLETHALGWTTGRTVVLQDISLTVRPGETLGLIGPNGSGKSTLLRLMAGLLRPSAGHVELEGRPLAALPGARSRSASPGWR</sequence>
<dbReference type="GO" id="GO:0005524">
    <property type="term" value="F:ATP binding"/>
    <property type="evidence" value="ECO:0007669"/>
    <property type="project" value="UniProtKB-KW"/>
</dbReference>
<dbReference type="InterPro" id="IPR027417">
    <property type="entry name" value="P-loop_NTPase"/>
</dbReference>
<comment type="caution">
    <text evidence="3">The sequence shown here is derived from an EMBL/GenBank/DDBJ whole genome shotgun (WGS) entry which is preliminary data.</text>
</comment>
<dbReference type="SUPFAM" id="SSF52540">
    <property type="entry name" value="P-loop containing nucleoside triphosphate hydrolases"/>
    <property type="match status" value="1"/>
</dbReference>
<dbReference type="PANTHER" id="PTHR42794:SF2">
    <property type="entry name" value="ABC TRANSPORTER ATP-BINDING PROTEIN"/>
    <property type="match status" value="1"/>
</dbReference>
<accession>A0A4U0YQV5</accession>
<proteinExistence type="predicted"/>